<sequence>MDVLFGGEPANEATGISAVVTSLSLSPLLL</sequence>
<dbReference type="AlphaFoldDB" id="A0A4Y1R030"/>
<organism evidence="1">
    <name type="scientific">Prunus dulcis</name>
    <name type="common">Almond</name>
    <name type="synonym">Amygdalus dulcis</name>
    <dbReference type="NCBI Taxonomy" id="3755"/>
    <lineage>
        <taxon>Eukaryota</taxon>
        <taxon>Viridiplantae</taxon>
        <taxon>Streptophyta</taxon>
        <taxon>Embryophyta</taxon>
        <taxon>Tracheophyta</taxon>
        <taxon>Spermatophyta</taxon>
        <taxon>Magnoliopsida</taxon>
        <taxon>eudicotyledons</taxon>
        <taxon>Gunneridae</taxon>
        <taxon>Pentapetalae</taxon>
        <taxon>rosids</taxon>
        <taxon>fabids</taxon>
        <taxon>Rosales</taxon>
        <taxon>Rosaceae</taxon>
        <taxon>Amygdaloideae</taxon>
        <taxon>Amygdaleae</taxon>
        <taxon>Prunus</taxon>
    </lineage>
</organism>
<protein>
    <submittedName>
        <fullName evidence="1">Uncharacterized protein</fullName>
    </submittedName>
</protein>
<accession>A0A4Y1R030</accession>
<evidence type="ECO:0000313" key="1">
    <source>
        <dbReference type="EMBL" id="BBG97448.1"/>
    </source>
</evidence>
<gene>
    <name evidence="1" type="ORF">Prudu_006584</name>
</gene>
<proteinExistence type="predicted"/>
<name>A0A4Y1R030_PRUDU</name>
<reference evidence="1" key="1">
    <citation type="journal article" date="2019" name="Science">
        <title>Mutation of a bHLH transcription factor allowed almond domestication.</title>
        <authorList>
            <person name="Sanchez-Perez R."/>
            <person name="Pavan S."/>
            <person name="Mazzeo R."/>
            <person name="Moldovan C."/>
            <person name="Aiese Cigliano R."/>
            <person name="Del Cueto J."/>
            <person name="Ricciardi F."/>
            <person name="Lotti C."/>
            <person name="Ricciardi L."/>
            <person name="Dicenta F."/>
            <person name="Lopez-Marques R.L."/>
            <person name="Lindberg Moller B."/>
        </authorList>
    </citation>
    <scope>NUCLEOTIDE SEQUENCE</scope>
</reference>
<dbReference type="EMBL" id="AP019298">
    <property type="protein sequence ID" value="BBG97448.1"/>
    <property type="molecule type" value="Genomic_DNA"/>
</dbReference>